<accession>A0AAD2HX58</accession>
<dbReference type="Proteomes" id="UP001295794">
    <property type="component" value="Unassembled WGS sequence"/>
</dbReference>
<dbReference type="EMBL" id="CAVNYO010000466">
    <property type="protein sequence ID" value="CAK5283470.1"/>
    <property type="molecule type" value="Genomic_DNA"/>
</dbReference>
<gene>
    <name evidence="1" type="ORF">MYCIT1_LOCUS36006</name>
</gene>
<dbReference type="Gene3D" id="2.60.120.260">
    <property type="entry name" value="Galactose-binding domain-like"/>
    <property type="match status" value="2"/>
</dbReference>
<comment type="caution">
    <text evidence="1">The sequence shown here is derived from an EMBL/GenBank/DDBJ whole genome shotgun (WGS) entry which is preliminary data.</text>
</comment>
<organism evidence="1 2">
    <name type="scientific">Mycena citricolor</name>
    <dbReference type="NCBI Taxonomy" id="2018698"/>
    <lineage>
        <taxon>Eukaryota</taxon>
        <taxon>Fungi</taxon>
        <taxon>Dikarya</taxon>
        <taxon>Basidiomycota</taxon>
        <taxon>Agaricomycotina</taxon>
        <taxon>Agaricomycetes</taxon>
        <taxon>Agaricomycetidae</taxon>
        <taxon>Agaricales</taxon>
        <taxon>Marasmiineae</taxon>
        <taxon>Mycenaceae</taxon>
        <taxon>Mycena</taxon>
    </lineage>
</organism>
<sequence length="493" mass="50218">MIFFVSILFTAVLASLPYSAVLLPAHSFDLTRRDLGSSGFTSASWIWLSTPSSSHFTQNAPAGTASFLKLLPNPPNKSASSALITITADDSFTLWVNGQPVGASPAGQDTWKTAFQFSAALNASDNIIGVMGVNTFQPTNTRSNPAGLAAAVQVRYTDGSTEVFGTDSTWLGAGPNNTQSNSTYPVGFPLPSTDQARVLNNGIGWSNVSVAGLWDTVGPWGNASLLSPSAFGAQNLSGQASWIWNSGTAAAAGSVGFRKTLVAPDGKTPANATVLVTADNALQLFVDSAYVGASPSGDNGSVSTYTGLFAQRFVLPLTAQNTTFDIIAQNFSAQQNASAGVLAAILVQYTDGSSQVIGTDNTWLVSGVLNSNDPSAFVASDAKFLSPASVLGPYGTAPWGQLTGTSDILNAAAVPANVPVAAGSPSSVSSSPTTTTAASTPAGLAPAQTSFLFVPSQSPNSGQKASGAAVGLHQISVHPLLLIGGSVAILMTC</sequence>
<protein>
    <submittedName>
        <fullName evidence="1">Uncharacterized protein</fullName>
    </submittedName>
</protein>
<evidence type="ECO:0000313" key="2">
    <source>
        <dbReference type="Proteomes" id="UP001295794"/>
    </source>
</evidence>
<keyword evidence="2" id="KW-1185">Reference proteome</keyword>
<evidence type="ECO:0000313" key="1">
    <source>
        <dbReference type="EMBL" id="CAK5283470.1"/>
    </source>
</evidence>
<dbReference type="AlphaFoldDB" id="A0AAD2HX58"/>
<proteinExistence type="predicted"/>
<name>A0AAD2HX58_9AGAR</name>
<reference evidence="1" key="1">
    <citation type="submission" date="2023-11" db="EMBL/GenBank/DDBJ databases">
        <authorList>
            <person name="De Vega J J."/>
            <person name="De Vega J J."/>
        </authorList>
    </citation>
    <scope>NUCLEOTIDE SEQUENCE</scope>
</reference>